<dbReference type="PANTHER" id="PTHR36840">
    <property type="entry name" value="BLL5714 PROTEIN"/>
    <property type="match status" value="1"/>
</dbReference>
<proteinExistence type="predicted"/>
<evidence type="ECO:0000256" key="1">
    <source>
        <dbReference type="SAM" id="Phobius"/>
    </source>
</evidence>
<protein>
    <submittedName>
        <fullName evidence="2">Probable low temperature requirement protein A</fullName>
    </submittedName>
</protein>
<geneLocation type="plasmid" evidence="2 3">
    <name>pE33L466</name>
</geneLocation>
<feature type="transmembrane region" description="Helical" evidence="1">
    <location>
        <begin position="41"/>
        <end position="62"/>
    </location>
</feature>
<sequence>MEEKKVTWLELFFDLIFVAAISKATHLLLHLEHGIIPFEYLLKFVLIFIPIWWAWVGQSLYVNRFGKDCVAQRWFMIIQMLFIILMTASLSVNFDQYYVPFLIGYVGIRFFTSMQYIWISKQENGSRKKVATYLGYGFLLGIAVSLCSIFLVSWVRYLILYMGIFIDIFVPILGRRYLIKAPANTPHLLERFGLFTIILFGESILSLIAVLHPEKGSWDAISFVLVSFAIIIIMWWQYFDNVEKRVDKEAETTGQAIIYGHLFIYMSLSMIASSIQLAFLQNIQYLFLVIFVFISTFIYFLSTTFIFHKYRFVKKRLKIYHLGLFICILLIFLIFDLFIVVPNIIIFAQLVVFFLIYTRMTVV</sequence>
<feature type="transmembrane region" description="Helical" evidence="1">
    <location>
        <begin position="74"/>
        <end position="92"/>
    </location>
</feature>
<dbReference type="Pfam" id="PF06772">
    <property type="entry name" value="LtrA"/>
    <property type="match status" value="1"/>
</dbReference>
<reference evidence="3" key="1">
    <citation type="journal article" date="2006" name="J. Bacteriol.">
        <title>Pathogenomic sequence analysis of Bacillus cereus and Bacillus thuringiensis isolates closely related to Bacillus anthracis.</title>
        <authorList>
            <person name="Han C.S."/>
            <person name="Xie G."/>
            <person name="Challacombe J.F."/>
            <person name="Altherr M.R."/>
            <person name="Bhotika S.S."/>
            <person name="Brown N."/>
            <person name="Bruce D."/>
            <person name="Campbell C.S."/>
            <person name="Campbell M.L."/>
            <person name="Chen J."/>
            <person name="Chertkov O."/>
            <person name="Cleland C."/>
            <person name="Dimitrijevic M."/>
            <person name="Doggett N.A."/>
            <person name="Fawcett J.J."/>
            <person name="Glavina T."/>
            <person name="Goodwin L.A."/>
            <person name="Green L.D."/>
            <person name="Hill K.K."/>
            <person name="Hitchcock P."/>
            <person name="Jackson P.J."/>
            <person name="Keim P."/>
            <person name="Kewalramani A.R."/>
            <person name="Longmire J."/>
            <person name="Lucas S."/>
            <person name="Malfatti S."/>
            <person name="McMurry K."/>
            <person name="Meincke L.J."/>
            <person name="Misra M."/>
            <person name="Moseman B.L."/>
            <person name="Mundt M."/>
            <person name="Munk A.C."/>
            <person name="Okinaka R.T."/>
            <person name="Parson-Quintana B."/>
            <person name="Reilly L.P."/>
            <person name="Richardson P."/>
            <person name="Robinson D.L."/>
            <person name="Rubin E."/>
            <person name="Saunders E."/>
            <person name="Tapia R."/>
            <person name="Tesmer J.G."/>
            <person name="Thayer N."/>
            <person name="Thompson L.S."/>
            <person name="Tice H."/>
            <person name="Ticknor L.O."/>
            <person name="Wills P.L."/>
            <person name="Brettin T.S."/>
            <person name="Gilna P."/>
        </authorList>
    </citation>
    <scope>NUCLEOTIDE SEQUENCE [LARGE SCALE GENOMIC DNA]</scope>
    <source>
        <strain evidence="3">ZK / E33L</strain>
        <plasmid evidence="3">pE33L466</plasmid>
    </source>
</reference>
<dbReference type="PATRIC" id="fig|288681.22.peg.5963"/>
<feature type="transmembrane region" description="Helical" evidence="1">
    <location>
        <begin position="319"/>
        <end position="338"/>
    </location>
</feature>
<dbReference type="InterPro" id="IPR010640">
    <property type="entry name" value="Low_temperature_requirement_A"/>
</dbReference>
<evidence type="ECO:0000313" key="2">
    <source>
        <dbReference type="EMBL" id="AAY60513.1"/>
    </source>
</evidence>
<feature type="transmembrane region" description="Helical" evidence="1">
    <location>
        <begin position="130"/>
        <end position="152"/>
    </location>
</feature>
<keyword evidence="1" id="KW-1133">Transmembrane helix</keyword>
<keyword evidence="1" id="KW-0812">Transmembrane</keyword>
<dbReference type="KEGG" id="bcz:pE33L466_0370"/>
<feature type="transmembrane region" description="Helical" evidence="1">
    <location>
        <begin position="344"/>
        <end position="362"/>
    </location>
</feature>
<dbReference type="AlphaFoldDB" id="Q4V194"/>
<name>Q4V194_BACCZ</name>
<feature type="transmembrane region" description="Helical" evidence="1">
    <location>
        <begin position="217"/>
        <end position="236"/>
    </location>
</feature>
<keyword evidence="1" id="KW-0472">Membrane</keyword>
<feature type="transmembrane region" description="Helical" evidence="1">
    <location>
        <begin position="12"/>
        <end position="29"/>
    </location>
</feature>
<feature type="transmembrane region" description="Helical" evidence="1">
    <location>
        <begin position="158"/>
        <end position="179"/>
    </location>
</feature>
<feature type="transmembrane region" description="Helical" evidence="1">
    <location>
        <begin position="98"/>
        <end position="118"/>
    </location>
</feature>
<accession>Q4V194</accession>
<feature type="transmembrane region" description="Helical" evidence="1">
    <location>
        <begin position="257"/>
        <end position="279"/>
    </location>
</feature>
<feature type="transmembrane region" description="Helical" evidence="1">
    <location>
        <begin position="191"/>
        <end position="211"/>
    </location>
</feature>
<evidence type="ECO:0000313" key="3">
    <source>
        <dbReference type="Proteomes" id="UP000002612"/>
    </source>
</evidence>
<dbReference type="Proteomes" id="UP000002612">
    <property type="component" value="Plasmid pE33L466"/>
</dbReference>
<keyword evidence="2" id="KW-0614">Plasmid</keyword>
<organism evidence="2 3">
    <name type="scientific">Bacillus cereus (strain ZK / E33L)</name>
    <dbReference type="NCBI Taxonomy" id="288681"/>
    <lineage>
        <taxon>Bacteria</taxon>
        <taxon>Bacillati</taxon>
        <taxon>Bacillota</taxon>
        <taxon>Bacilli</taxon>
        <taxon>Bacillales</taxon>
        <taxon>Bacillaceae</taxon>
        <taxon>Bacillus</taxon>
        <taxon>Bacillus cereus group</taxon>
    </lineage>
</organism>
<dbReference type="EMBL" id="CP000040">
    <property type="protein sequence ID" value="AAY60513.1"/>
    <property type="molecule type" value="Genomic_DNA"/>
</dbReference>
<dbReference type="PANTHER" id="PTHR36840:SF1">
    <property type="entry name" value="BLL5714 PROTEIN"/>
    <property type="match status" value="1"/>
</dbReference>
<gene>
    <name evidence="2" type="primary">ltrA</name>
    <name evidence="2" type="ordered locus">pE33L466_0370</name>
</gene>
<dbReference type="RefSeq" id="WP_000391546.1">
    <property type="nucleotide sequence ID" value="NC_007103.1"/>
</dbReference>
<feature type="transmembrane region" description="Helical" evidence="1">
    <location>
        <begin position="285"/>
        <end position="307"/>
    </location>
</feature>